<dbReference type="PANTHER" id="PTHR11138:SF5">
    <property type="entry name" value="METHIONYL-TRNA FORMYLTRANSFERASE, MITOCHONDRIAL"/>
    <property type="match status" value="1"/>
</dbReference>
<evidence type="ECO:0000313" key="3">
    <source>
        <dbReference type="EMBL" id="EMC97023.1"/>
    </source>
</evidence>
<name>M2MZJ3_BAUPA</name>
<dbReference type="Proteomes" id="UP000011761">
    <property type="component" value="Unassembled WGS sequence"/>
</dbReference>
<dbReference type="EMBL" id="KB445554">
    <property type="protein sequence ID" value="EMC97023.1"/>
    <property type="molecule type" value="Genomic_DNA"/>
</dbReference>
<dbReference type="RefSeq" id="XP_007675605.1">
    <property type="nucleotide sequence ID" value="XM_007677415.1"/>
</dbReference>
<dbReference type="SUPFAM" id="SSF53328">
    <property type="entry name" value="Formyltransferase"/>
    <property type="match status" value="1"/>
</dbReference>
<protein>
    <recommendedName>
        <fullName evidence="1">methionyl-tRNA formyltransferase</fullName>
        <ecNumber evidence="1">2.1.2.9</ecNumber>
    </recommendedName>
</protein>
<dbReference type="EC" id="2.1.2.9" evidence="1"/>
<keyword evidence="4" id="KW-1185">Reference proteome</keyword>
<dbReference type="eggNOG" id="KOG3082">
    <property type="taxonomic scope" value="Eukaryota"/>
</dbReference>
<evidence type="ECO:0000259" key="2">
    <source>
        <dbReference type="Pfam" id="PF00551"/>
    </source>
</evidence>
<dbReference type="CDD" id="cd08646">
    <property type="entry name" value="FMT_core_Met-tRNA-FMT_N"/>
    <property type="match status" value="1"/>
</dbReference>
<dbReference type="InterPro" id="IPR041711">
    <property type="entry name" value="Met-tRNA-FMT_N"/>
</dbReference>
<evidence type="ECO:0000256" key="1">
    <source>
        <dbReference type="ARBA" id="ARBA00012261"/>
    </source>
</evidence>
<dbReference type="OrthoDB" id="10268103at2759"/>
<dbReference type="OMA" id="KEWWNGV"/>
<dbReference type="GO" id="GO:0004479">
    <property type="term" value="F:methionyl-tRNA formyltransferase activity"/>
    <property type="evidence" value="ECO:0007669"/>
    <property type="project" value="UniProtKB-EC"/>
</dbReference>
<feature type="domain" description="Formyl transferase N-terminal" evidence="2">
    <location>
        <begin position="57"/>
        <end position="197"/>
    </location>
</feature>
<dbReference type="PANTHER" id="PTHR11138">
    <property type="entry name" value="METHIONYL-TRNA FORMYLTRANSFERASE"/>
    <property type="match status" value="1"/>
</dbReference>
<organism evidence="3 4">
    <name type="scientific">Baudoinia panamericana (strain UAMH 10762)</name>
    <name type="common">Angels' share fungus</name>
    <name type="synonym">Baudoinia compniacensis (strain UAMH 10762)</name>
    <dbReference type="NCBI Taxonomy" id="717646"/>
    <lineage>
        <taxon>Eukaryota</taxon>
        <taxon>Fungi</taxon>
        <taxon>Dikarya</taxon>
        <taxon>Ascomycota</taxon>
        <taxon>Pezizomycotina</taxon>
        <taxon>Dothideomycetes</taxon>
        <taxon>Dothideomycetidae</taxon>
        <taxon>Mycosphaerellales</taxon>
        <taxon>Teratosphaeriaceae</taxon>
        <taxon>Baudoinia</taxon>
    </lineage>
</organism>
<evidence type="ECO:0000313" key="4">
    <source>
        <dbReference type="Proteomes" id="UP000011761"/>
    </source>
</evidence>
<dbReference type="AlphaFoldDB" id="M2MZJ3"/>
<dbReference type="GO" id="GO:0005739">
    <property type="term" value="C:mitochondrion"/>
    <property type="evidence" value="ECO:0007669"/>
    <property type="project" value="TreeGrafter"/>
</dbReference>
<dbReference type="InterPro" id="IPR036477">
    <property type="entry name" value="Formyl_transf_N_sf"/>
</dbReference>
<proteinExistence type="predicted"/>
<gene>
    <name evidence="3" type="ORF">BAUCODRAFT_435846</name>
</gene>
<dbReference type="InterPro" id="IPR002376">
    <property type="entry name" value="Formyl_transf_N"/>
</dbReference>
<dbReference type="STRING" id="717646.M2MZJ3"/>
<dbReference type="KEGG" id="bcom:BAUCODRAFT_435846"/>
<dbReference type="HOGENOM" id="CLU_033347_0_1_1"/>
<sequence length="384" mass="42336">MLLRSLRVQYAHRAWWRYNTPACARSFSDHGGRVNEALKILFCGADDLSIKSLGALSELQQSSTGLIESIDVVCRPDKPRGRGLKVKHEVPIKAAAFRRGLQLHQLDTFTGWSPPKDYDLVVAVSFGLLVPGRLLTAAKYGGLNVHPSLLPEFRGAAPIPRALLSGCTVSGVTLQTMHPTRFDHGTILAQEEMSLDPLPSNGEKSILDNAIERMGTVGARMLSDYIRHRRYEHPAPAFNLKPRQPSNAPKITPEDRHIDWNTWTADKILLRDRVLGKLWDTVTFGKCMWPREKIPQPKRMVFHGPWTIMKSGREMIEVNPGQPLAVSQNGNAAPTLGLHTKDGKVVMPSDVTIEGKKAGTGLRGLVGAVVENTNTCIASVNSRT</sequence>
<reference evidence="3 4" key="1">
    <citation type="journal article" date="2012" name="PLoS Pathog.">
        <title>Diverse lifestyles and strategies of plant pathogenesis encoded in the genomes of eighteen Dothideomycetes fungi.</title>
        <authorList>
            <person name="Ohm R.A."/>
            <person name="Feau N."/>
            <person name="Henrissat B."/>
            <person name="Schoch C.L."/>
            <person name="Horwitz B.A."/>
            <person name="Barry K.W."/>
            <person name="Condon B.J."/>
            <person name="Copeland A.C."/>
            <person name="Dhillon B."/>
            <person name="Glaser F."/>
            <person name="Hesse C.N."/>
            <person name="Kosti I."/>
            <person name="LaButti K."/>
            <person name="Lindquist E.A."/>
            <person name="Lucas S."/>
            <person name="Salamov A.A."/>
            <person name="Bradshaw R.E."/>
            <person name="Ciuffetti L."/>
            <person name="Hamelin R.C."/>
            <person name="Kema G.H.J."/>
            <person name="Lawrence C."/>
            <person name="Scott J.A."/>
            <person name="Spatafora J.W."/>
            <person name="Turgeon B.G."/>
            <person name="de Wit P.J.G.M."/>
            <person name="Zhong S."/>
            <person name="Goodwin S.B."/>
            <person name="Grigoriev I.V."/>
        </authorList>
    </citation>
    <scope>NUCLEOTIDE SEQUENCE [LARGE SCALE GENOMIC DNA]</scope>
    <source>
        <strain evidence="3 4">UAMH 10762</strain>
    </source>
</reference>
<dbReference type="Pfam" id="PF00551">
    <property type="entry name" value="Formyl_trans_N"/>
    <property type="match status" value="1"/>
</dbReference>
<dbReference type="GeneID" id="19114308"/>
<accession>M2MZJ3</accession>
<dbReference type="Gene3D" id="3.40.50.12230">
    <property type="match status" value="1"/>
</dbReference>